<keyword evidence="3" id="KW-1185">Reference proteome</keyword>
<dbReference type="RefSeq" id="WP_273990535.1">
    <property type="nucleotide sequence ID" value="NZ_BAABQT010000009.1"/>
</dbReference>
<dbReference type="Pfam" id="PF07728">
    <property type="entry name" value="AAA_5"/>
    <property type="match status" value="1"/>
</dbReference>
<feature type="domain" description="AAA+ ATPase" evidence="1">
    <location>
        <begin position="42"/>
        <end position="202"/>
    </location>
</feature>
<dbReference type="CDD" id="cd00009">
    <property type="entry name" value="AAA"/>
    <property type="match status" value="1"/>
</dbReference>
<evidence type="ECO:0000259" key="1">
    <source>
        <dbReference type="SMART" id="SM00382"/>
    </source>
</evidence>
<name>A0ABY7V595_9DEIO</name>
<evidence type="ECO:0000313" key="2">
    <source>
        <dbReference type="EMBL" id="WDA59870.1"/>
    </source>
</evidence>
<proteinExistence type="predicted"/>
<dbReference type="SMART" id="SM00382">
    <property type="entry name" value="AAA"/>
    <property type="match status" value="1"/>
</dbReference>
<dbReference type="SUPFAM" id="SSF52540">
    <property type="entry name" value="P-loop containing nucleoside triphosphate hydrolases"/>
    <property type="match status" value="1"/>
</dbReference>
<dbReference type="PANTHER" id="PTHR42759:SF1">
    <property type="entry name" value="MAGNESIUM-CHELATASE SUBUNIT CHLD"/>
    <property type="match status" value="1"/>
</dbReference>
<sequence length="305" mass="32949">MNAARPAPDAWPSPADLQEAFLTRGYVADDALATALRLVVALGKPLLLEGPAGVGKTEAAKTLAGVLGTRLIRLQCYEGLDAQSALYEWNYARQLLHLRAAELGGLGGVTDEDLYSERFLMARPLLQAIREERAPVLLIDEVDRADDAFEAFLLELLAEWQITVPELGTIEARTRPHVILTSNRSRELSDALRRRCLYHWTEYPSRAQELAIVHARLPGVNETLAQQVTNAVHALRALPLGKPPGVAETLDWAAALVSLHADHLDAAGIRATLGAVLKLREDQLLAAPTLQGLAAQAAAGHQSGA</sequence>
<dbReference type="EMBL" id="CP115165">
    <property type="protein sequence ID" value="WDA59870.1"/>
    <property type="molecule type" value="Genomic_DNA"/>
</dbReference>
<evidence type="ECO:0000313" key="3">
    <source>
        <dbReference type="Proteomes" id="UP001217044"/>
    </source>
</evidence>
<protein>
    <submittedName>
        <fullName evidence="2">MoxR family ATPase</fullName>
    </submittedName>
</protein>
<organism evidence="2 3">
    <name type="scientific">Deinococcus aquaticus</name>
    <dbReference type="NCBI Taxonomy" id="328692"/>
    <lineage>
        <taxon>Bacteria</taxon>
        <taxon>Thermotogati</taxon>
        <taxon>Deinococcota</taxon>
        <taxon>Deinococci</taxon>
        <taxon>Deinococcales</taxon>
        <taxon>Deinococcaceae</taxon>
        <taxon>Deinococcus</taxon>
    </lineage>
</organism>
<reference evidence="2 3" key="1">
    <citation type="submission" date="2022-12" db="EMBL/GenBank/DDBJ databases">
        <title>Genome Sequence of Deinococcus aquaticus Type Strain PB314.</title>
        <authorList>
            <person name="Albert C."/>
            <person name="Hill J."/>
            <person name="Boren L."/>
            <person name="Scholz-Ng S."/>
            <person name="Fatema N."/>
            <person name="Grosso R."/>
            <person name="Soboslay E."/>
            <person name="Tuohy J."/>
        </authorList>
    </citation>
    <scope>NUCLEOTIDE SEQUENCE [LARGE SCALE GENOMIC DNA]</scope>
    <source>
        <strain evidence="2 3">PB-314</strain>
    </source>
</reference>
<dbReference type="InterPro" id="IPR027417">
    <property type="entry name" value="P-loop_NTPase"/>
</dbReference>
<dbReference type="Proteomes" id="UP001217044">
    <property type="component" value="Chromosome"/>
</dbReference>
<accession>A0ABY7V595</accession>
<dbReference type="InterPro" id="IPR050764">
    <property type="entry name" value="CbbQ/NirQ/NorQ/GpvN"/>
</dbReference>
<gene>
    <name evidence="2" type="ORF">M8445_06625</name>
</gene>
<dbReference type="Gene3D" id="3.40.50.300">
    <property type="entry name" value="P-loop containing nucleotide triphosphate hydrolases"/>
    <property type="match status" value="1"/>
</dbReference>
<dbReference type="PANTHER" id="PTHR42759">
    <property type="entry name" value="MOXR FAMILY PROTEIN"/>
    <property type="match status" value="1"/>
</dbReference>
<dbReference type="InterPro" id="IPR003593">
    <property type="entry name" value="AAA+_ATPase"/>
</dbReference>
<dbReference type="InterPro" id="IPR011704">
    <property type="entry name" value="ATPase_dyneun-rel_AAA"/>
</dbReference>